<dbReference type="RefSeq" id="WP_106890595.1">
    <property type="nucleotide sequence ID" value="NZ_CP027860.1"/>
</dbReference>
<dbReference type="PANTHER" id="PTHR11236">
    <property type="entry name" value="AMINOBENZOATE/ANTHRANILATE SYNTHASE"/>
    <property type="match status" value="1"/>
</dbReference>
<dbReference type="KEGG" id="xba:C7S18_05370"/>
<dbReference type="NCBIfam" id="NF006563">
    <property type="entry name" value="PRK09070.1"/>
    <property type="match status" value="1"/>
</dbReference>
<name>A0A2P1PP99_9GAMM</name>
<proteinExistence type="predicted"/>
<reference evidence="2 3" key="1">
    <citation type="submission" date="2018-03" db="EMBL/GenBank/DDBJ databases">
        <title>Ahniella affigens gen. nov., sp. nov., a gammaproteobacterium isolated from sandy soil near a stream.</title>
        <authorList>
            <person name="Ko Y."/>
            <person name="Kim J.-H."/>
        </authorList>
    </citation>
    <scope>NUCLEOTIDE SEQUENCE [LARGE SCALE GENOMIC DNA]</scope>
    <source>
        <strain evidence="2 3">D13</strain>
    </source>
</reference>
<dbReference type="SUPFAM" id="SSF56322">
    <property type="entry name" value="ADC synthase"/>
    <property type="match status" value="1"/>
</dbReference>
<feature type="domain" description="Chorismate-utilising enzyme C-terminal" evidence="1">
    <location>
        <begin position="188"/>
        <end position="440"/>
    </location>
</feature>
<evidence type="ECO:0000313" key="2">
    <source>
        <dbReference type="EMBL" id="AVP96667.1"/>
    </source>
</evidence>
<evidence type="ECO:0000313" key="3">
    <source>
        <dbReference type="Proteomes" id="UP000241074"/>
    </source>
</evidence>
<dbReference type="Proteomes" id="UP000241074">
    <property type="component" value="Chromosome"/>
</dbReference>
<accession>A0A2P1PP99</accession>
<evidence type="ECO:0000259" key="1">
    <source>
        <dbReference type="Pfam" id="PF00425"/>
    </source>
</evidence>
<dbReference type="Gene3D" id="3.60.120.10">
    <property type="entry name" value="Anthranilate synthase"/>
    <property type="match status" value="1"/>
</dbReference>
<reference evidence="2 3" key="2">
    <citation type="submission" date="2018-03" db="EMBL/GenBank/DDBJ databases">
        <authorList>
            <person name="Keele B.F."/>
        </authorList>
    </citation>
    <scope>NUCLEOTIDE SEQUENCE [LARGE SCALE GENOMIC DNA]</scope>
    <source>
        <strain evidence="2 3">D13</strain>
    </source>
</reference>
<dbReference type="Pfam" id="PF00425">
    <property type="entry name" value="Chorismate_bind"/>
    <property type="match status" value="1"/>
</dbReference>
<dbReference type="GO" id="GO:0000162">
    <property type="term" value="P:L-tryptophan biosynthetic process"/>
    <property type="evidence" value="ECO:0007669"/>
    <property type="project" value="TreeGrafter"/>
</dbReference>
<organism evidence="2 3">
    <name type="scientific">Ahniella affigens</name>
    <dbReference type="NCBI Taxonomy" id="2021234"/>
    <lineage>
        <taxon>Bacteria</taxon>
        <taxon>Pseudomonadati</taxon>
        <taxon>Pseudomonadota</taxon>
        <taxon>Gammaproteobacteria</taxon>
        <taxon>Lysobacterales</taxon>
        <taxon>Rhodanobacteraceae</taxon>
        <taxon>Ahniella</taxon>
    </lineage>
</organism>
<dbReference type="OrthoDB" id="9803598at2"/>
<protein>
    <submittedName>
        <fullName evidence="2">Aminodeoxychorismate synthase, component I</fullName>
    </submittedName>
</protein>
<dbReference type="PANTHER" id="PTHR11236:SF9">
    <property type="entry name" value="ANTHRANILATE SYNTHASE COMPONENT 1"/>
    <property type="match status" value="1"/>
</dbReference>
<dbReference type="AlphaFoldDB" id="A0A2P1PP99"/>
<dbReference type="InterPro" id="IPR005801">
    <property type="entry name" value="ADC_synthase"/>
</dbReference>
<gene>
    <name evidence="2" type="ORF">C7S18_05370</name>
</gene>
<sequence length="452" mass="49472">MRVRTLPQHWDLQRLHAADPVRFPMLLESRARHARSGRFDLLLATTGDALIQTARAAVVDQHGQFQGEDLLRVLQERLPSAPSAAPESLAELGHFAGGYALLLGYEYAACLEPRLHDVLAEPELPRALALRTPLAFVRDHALDRLSAVYEPEAEAWVEALLAGLAPESLLVPPDTLIIESLHEDPALQFCAGVDTIRDYIAAGDVFQVNLSRQWQAEVSGPNPAASLYRRLREANPAPFAGSLVYRDWAVLSSSPERLVAVRGDLIETRPIAGTRPRAQGDADLALQAELLAHPKERAEHIMLIDLERNDLGRVAVAGSVQVDELMTIETYTHVHHIVSNVRARLRADASLRDIIAAVFPGGTITGCPKIRCMEIIAELEACPRGFYTGAMGFVGPGRQMELNILIRTMSLSGNDVRLRAGAGIVYDSVPERELAETRHKARGLLQALGMTA</sequence>
<dbReference type="PRINTS" id="PR00095">
    <property type="entry name" value="ANTSNTHASEI"/>
</dbReference>
<keyword evidence="3" id="KW-1185">Reference proteome</keyword>
<dbReference type="EMBL" id="CP027860">
    <property type="protein sequence ID" value="AVP96667.1"/>
    <property type="molecule type" value="Genomic_DNA"/>
</dbReference>
<dbReference type="InterPro" id="IPR019999">
    <property type="entry name" value="Anth_synth_I-like"/>
</dbReference>
<dbReference type="InterPro" id="IPR015890">
    <property type="entry name" value="Chorismate_C"/>
</dbReference>